<feature type="chain" id="PRO_5033716736" evidence="1">
    <location>
        <begin position="28"/>
        <end position="134"/>
    </location>
</feature>
<name>A0A0F7KHB2_9PROT</name>
<feature type="signal peptide" evidence="1">
    <location>
        <begin position="1"/>
        <end position="27"/>
    </location>
</feature>
<keyword evidence="1" id="KW-0732">Signal</keyword>
<dbReference type="Proteomes" id="UP000034156">
    <property type="component" value="Chromosome"/>
</dbReference>
<dbReference type="Proteomes" id="UP000324176">
    <property type="component" value="Unassembled WGS sequence"/>
</dbReference>
<dbReference type="Gene3D" id="2.30.42.10">
    <property type="match status" value="1"/>
</dbReference>
<evidence type="ECO:0000313" key="5">
    <source>
        <dbReference type="Proteomes" id="UP000034156"/>
    </source>
</evidence>
<dbReference type="SUPFAM" id="SSF50156">
    <property type="entry name" value="PDZ domain-like"/>
    <property type="match status" value="1"/>
</dbReference>
<reference evidence="3 5" key="2">
    <citation type="journal article" date="2016" name="Genome Announc.">
        <title>Genome Sequence of Nitrosomonas communis Strain Nm2, a Mesophilic Ammonia-Oxidizing Bacterium Isolated from Mediterranean Soil.</title>
        <authorList>
            <person name="Kozlowski J.A."/>
            <person name="Kits K.D."/>
            <person name="Stein L.Y."/>
        </authorList>
    </citation>
    <scope>NUCLEOTIDE SEQUENCE [LARGE SCALE GENOMIC DNA]</scope>
    <source>
        <strain evidence="3 5">Nm2</strain>
    </source>
</reference>
<evidence type="ECO:0000259" key="2">
    <source>
        <dbReference type="PROSITE" id="PS50106"/>
    </source>
</evidence>
<organism evidence="3 5">
    <name type="scientific">Nitrosomonas communis</name>
    <dbReference type="NCBI Taxonomy" id="44574"/>
    <lineage>
        <taxon>Bacteria</taxon>
        <taxon>Pseudomonadati</taxon>
        <taxon>Pseudomonadota</taxon>
        <taxon>Betaproteobacteria</taxon>
        <taxon>Nitrosomonadales</taxon>
        <taxon>Nitrosomonadaceae</taxon>
        <taxon>Nitrosomonas</taxon>
    </lineage>
</organism>
<evidence type="ECO:0000313" key="4">
    <source>
        <dbReference type="EMBL" id="TYP89274.1"/>
    </source>
</evidence>
<dbReference type="InterPro" id="IPR001478">
    <property type="entry name" value="PDZ"/>
</dbReference>
<dbReference type="InterPro" id="IPR041489">
    <property type="entry name" value="PDZ_6"/>
</dbReference>
<sequence>MKAKSLKMFVASFISLCAFTATMPVLAVNNQTNGGGGTAQDSTAALIIAGSEKCGITANNSNGGLGVTVTQVTPGKPCGDAGIEVGDIIIAVNTKATSTLRQLDDAISNATGAVPVIVQDVNSGDIFQIIVTFS</sequence>
<gene>
    <name evidence="3" type="ORF">AAW31_13160</name>
    <name evidence="4" type="ORF">BCL69_101849</name>
</gene>
<dbReference type="PROSITE" id="PS50106">
    <property type="entry name" value="PDZ"/>
    <property type="match status" value="1"/>
</dbReference>
<dbReference type="EMBL" id="VNHT01000018">
    <property type="protein sequence ID" value="TYP89274.1"/>
    <property type="molecule type" value="Genomic_DNA"/>
</dbReference>
<dbReference type="OrthoDB" id="271184at2"/>
<keyword evidence="5" id="KW-1185">Reference proteome</keyword>
<dbReference type="EMBL" id="CP011451">
    <property type="protein sequence ID" value="AKH38528.1"/>
    <property type="molecule type" value="Genomic_DNA"/>
</dbReference>
<dbReference type="KEGG" id="nco:AAW31_13160"/>
<accession>A0A0F7KHB2</accession>
<reference evidence="5" key="1">
    <citation type="submission" date="2015-05" db="EMBL/GenBank/DDBJ databases">
        <title>Draft genome of Nitrosomonas communis strain Nm2.</title>
        <authorList>
            <person name="Kozlowski J.A."/>
            <person name="Kits K.D."/>
            <person name="Stein L.Y."/>
        </authorList>
    </citation>
    <scope>NUCLEOTIDE SEQUENCE [LARGE SCALE GENOMIC DNA]</scope>
    <source>
        <strain evidence="5">Nm2</strain>
    </source>
</reference>
<dbReference type="InterPro" id="IPR036034">
    <property type="entry name" value="PDZ_sf"/>
</dbReference>
<dbReference type="RefSeq" id="WP_046850568.1">
    <property type="nucleotide sequence ID" value="NZ_CP011451.1"/>
</dbReference>
<proteinExistence type="predicted"/>
<evidence type="ECO:0000313" key="3">
    <source>
        <dbReference type="EMBL" id="AKH38528.1"/>
    </source>
</evidence>
<dbReference type="Pfam" id="PF17820">
    <property type="entry name" value="PDZ_6"/>
    <property type="match status" value="1"/>
</dbReference>
<dbReference type="PATRIC" id="fig|44574.3.peg.3203"/>
<protein>
    <submittedName>
        <fullName evidence="4">PDZ domain-containing protein</fullName>
    </submittedName>
</protein>
<feature type="domain" description="PDZ" evidence="2">
    <location>
        <begin position="55"/>
        <end position="122"/>
    </location>
</feature>
<dbReference type="AlphaFoldDB" id="A0A0F7KHB2"/>
<evidence type="ECO:0000256" key="1">
    <source>
        <dbReference type="SAM" id="SignalP"/>
    </source>
</evidence>
<evidence type="ECO:0000313" key="6">
    <source>
        <dbReference type="Proteomes" id="UP000324176"/>
    </source>
</evidence>
<dbReference type="SMART" id="SM00228">
    <property type="entry name" value="PDZ"/>
    <property type="match status" value="1"/>
</dbReference>
<reference evidence="4 6" key="3">
    <citation type="submission" date="2019-07" db="EMBL/GenBank/DDBJ databases">
        <title>Active sludge and wastewater microbial communities from Klosterneuburg, Austria.</title>
        <authorList>
            <person name="Wagner M."/>
        </authorList>
    </citation>
    <scope>NUCLEOTIDE SEQUENCE [LARGE SCALE GENOMIC DNA]</scope>
    <source>
        <strain evidence="4 6">Nm2</strain>
    </source>
</reference>